<sequence>MAGSQELPLHVCPPTAREPCTPMPSIRRRSLLRRRGVDQMAAGPRRRPKDDGASEDAAACGRAGEEAGEHGSGEEARGWQLKTLV</sequence>
<evidence type="ECO:0000256" key="1">
    <source>
        <dbReference type="SAM" id="MobiDB-lite"/>
    </source>
</evidence>
<reference evidence="2" key="1">
    <citation type="journal article" date="2013" name="Nat. Commun.">
        <title>Whole-genome sequencing of Oryza brachyantha reveals mechanisms underlying Oryza genome evolution.</title>
        <authorList>
            <person name="Chen J."/>
            <person name="Huang Q."/>
            <person name="Gao D."/>
            <person name="Wang J."/>
            <person name="Lang Y."/>
            <person name="Liu T."/>
            <person name="Li B."/>
            <person name="Bai Z."/>
            <person name="Luis Goicoechea J."/>
            <person name="Liang C."/>
            <person name="Chen C."/>
            <person name="Zhang W."/>
            <person name="Sun S."/>
            <person name="Liao Y."/>
            <person name="Zhang X."/>
            <person name="Yang L."/>
            <person name="Song C."/>
            <person name="Wang M."/>
            <person name="Shi J."/>
            <person name="Liu G."/>
            <person name="Liu J."/>
            <person name="Zhou H."/>
            <person name="Zhou W."/>
            <person name="Yu Q."/>
            <person name="An N."/>
            <person name="Chen Y."/>
            <person name="Cai Q."/>
            <person name="Wang B."/>
            <person name="Liu B."/>
            <person name="Min J."/>
            <person name="Huang Y."/>
            <person name="Wu H."/>
            <person name="Li Z."/>
            <person name="Zhang Y."/>
            <person name="Yin Y."/>
            <person name="Song W."/>
            <person name="Jiang J."/>
            <person name="Jackson S.A."/>
            <person name="Wing R.A."/>
            <person name="Wang J."/>
            <person name="Chen M."/>
        </authorList>
    </citation>
    <scope>NUCLEOTIDE SEQUENCE [LARGE SCALE GENOMIC DNA]</scope>
    <source>
        <strain evidence="2">cv. IRGC 101232</strain>
    </source>
</reference>
<accession>J3N8B4</accession>
<keyword evidence="3" id="KW-1185">Reference proteome</keyword>
<organism evidence="2">
    <name type="scientific">Oryza brachyantha</name>
    <name type="common">malo sina</name>
    <dbReference type="NCBI Taxonomy" id="4533"/>
    <lineage>
        <taxon>Eukaryota</taxon>
        <taxon>Viridiplantae</taxon>
        <taxon>Streptophyta</taxon>
        <taxon>Embryophyta</taxon>
        <taxon>Tracheophyta</taxon>
        <taxon>Spermatophyta</taxon>
        <taxon>Magnoliopsida</taxon>
        <taxon>Liliopsida</taxon>
        <taxon>Poales</taxon>
        <taxon>Poaceae</taxon>
        <taxon>BOP clade</taxon>
        <taxon>Oryzoideae</taxon>
        <taxon>Oryzeae</taxon>
        <taxon>Oryzinae</taxon>
        <taxon>Oryza</taxon>
    </lineage>
</organism>
<dbReference type="AlphaFoldDB" id="J3N8B4"/>
<feature type="compositionally biased region" description="Basic and acidic residues" evidence="1">
    <location>
        <begin position="63"/>
        <end position="77"/>
    </location>
</feature>
<protein>
    <submittedName>
        <fullName evidence="2">Uncharacterized protein</fullName>
    </submittedName>
</protein>
<name>J3N8B4_ORYBR</name>
<evidence type="ECO:0000313" key="2">
    <source>
        <dbReference type="EnsemblPlants" id="OB11G20500.1"/>
    </source>
</evidence>
<feature type="region of interest" description="Disordered" evidence="1">
    <location>
        <begin position="1"/>
        <end position="85"/>
    </location>
</feature>
<dbReference type="HOGENOM" id="CLU_181061_0_0_1"/>
<dbReference type="Proteomes" id="UP000006038">
    <property type="component" value="Chromosome 11"/>
</dbReference>
<evidence type="ECO:0000313" key="3">
    <source>
        <dbReference type="Proteomes" id="UP000006038"/>
    </source>
</evidence>
<proteinExistence type="predicted"/>
<dbReference type="Gramene" id="OB11G20500.1">
    <property type="protein sequence ID" value="OB11G20500.1"/>
    <property type="gene ID" value="OB11G20500"/>
</dbReference>
<reference evidence="2" key="2">
    <citation type="submission" date="2013-04" db="UniProtKB">
        <authorList>
            <consortium name="EnsemblPlants"/>
        </authorList>
    </citation>
    <scope>IDENTIFICATION</scope>
</reference>
<dbReference type="EnsemblPlants" id="OB11G20500.1">
    <property type="protein sequence ID" value="OB11G20500.1"/>
    <property type="gene ID" value="OB11G20500"/>
</dbReference>